<gene>
    <name evidence="2" type="ORF">DACRYDRAFT_72195</name>
</gene>
<protein>
    <submittedName>
        <fullName evidence="2">Uncharacterized protein</fullName>
    </submittedName>
</protein>
<keyword evidence="3" id="KW-1185">Reference proteome</keyword>
<proteinExistence type="predicted"/>
<dbReference type="STRING" id="1858805.M5FVF9"/>
<dbReference type="OMA" id="MWRSARN"/>
<dbReference type="EMBL" id="JH795877">
    <property type="protein sequence ID" value="EJT97316.1"/>
    <property type="molecule type" value="Genomic_DNA"/>
</dbReference>
<accession>M5FVF9</accession>
<evidence type="ECO:0000313" key="3">
    <source>
        <dbReference type="Proteomes" id="UP000030653"/>
    </source>
</evidence>
<dbReference type="Proteomes" id="UP000030653">
    <property type="component" value="Unassembled WGS sequence"/>
</dbReference>
<dbReference type="RefSeq" id="XP_040624214.1">
    <property type="nucleotide sequence ID" value="XM_040775962.1"/>
</dbReference>
<dbReference type="GeneID" id="63691024"/>
<feature type="region of interest" description="Disordered" evidence="1">
    <location>
        <begin position="1"/>
        <end position="25"/>
    </location>
</feature>
<dbReference type="OrthoDB" id="9975758at2759"/>
<organism evidence="2 3">
    <name type="scientific">Dacryopinax primogenitus (strain DJM 731)</name>
    <name type="common">Brown rot fungus</name>
    <dbReference type="NCBI Taxonomy" id="1858805"/>
    <lineage>
        <taxon>Eukaryota</taxon>
        <taxon>Fungi</taxon>
        <taxon>Dikarya</taxon>
        <taxon>Basidiomycota</taxon>
        <taxon>Agaricomycotina</taxon>
        <taxon>Dacrymycetes</taxon>
        <taxon>Dacrymycetales</taxon>
        <taxon>Dacrymycetaceae</taxon>
        <taxon>Dacryopinax</taxon>
    </lineage>
</organism>
<dbReference type="AlphaFoldDB" id="M5FVF9"/>
<name>M5FVF9_DACPD</name>
<evidence type="ECO:0000313" key="2">
    <source>
        <dbReference type="EMBL" id="EJT97316.1"/>
    </source>
</evidence>
<evidence type="ECO:0000256" key="1">
    <source>
        <dbReference type="SAM" id="MobiDB-lite"/>
    </source>
</evidence>
<sequence>MSDPKPISIYPPAGKDGAPSHASLSKSQFPAEALNGQWFLVRSTMDMWKTHKDTSMTYTLSTPFPNLVYNDNKKFRSLSSPSSKAPTSIDGISTLLPTMGGSEEHGANFKWRGVGFLLQMATSTWQILGYDLEEGWFVTWFDKTLFTPAGLDIYTRKPDSLSAERLGEIVKAAQALEGDAGRLAQGFFEVKH</sequence>
<reference evidence="2 3" key="1">
    <citation type="journal article" date="2012" name="Science">
        <title>The Paleozoic origin of enzymatic lignin decomposition reconstructed from 31 fungal genomes.</title>
        <authorList>
            <person name="Floudas D."/>
            <person name="Binder M."/>
            <person name="Riley R."/>
            <person name="Barry K."/>
            <person name="Blanchette R.A."/>
            <person name="Henrissat B."/>
            <person name="Martinez A.T."/>
            <person name="Otillar R."/>
            <person name="Spatafora J.W."/>
            <person name="Yadav J.S."/>
            <person name="Aerts A."/>
            <person name="Benoit I."/>
            <person name="Boyd A."/>
            <person name="Carlson A."/>
            <person name="Copeland A."/>
            <person name="Coutinho P.M."/>
            <person name="de Vries R.P."/>
            <person name="Ferreira P."/>
            <person name="Findley K."/>
            <person name="Foster B."/>
            <person name="Gaskell J."/>
            <person name="Glotzer D."/>
            <person name="Gorecki P."/>
            <person name="Heitman J."/>
            <person name="Hesse C."/>
            <person name="Hori C."/>
            <person name="Igarashi K."/>
            <person name="Jurgens J.A."/>
            <person name="Kallen N."/>
            <person name="Kersten P."/>
            <person name="Kohler A."/>
            <person name="Kuees U."/>
            <person name="Kumar T.K.A."/>
            <person name="Kuo A."/>
            <person name="LaButti K."/>
            <person name="Larrondo L.F."/>
            <person name="Lindquist E."/>
            <person name="Ling A."/>
            <person name="Lombard V."/>
            <person name="Lucas S."/>
            <person name="Lundell T."/>
            <person name="Martin R."/>
            <person name="McLaughlin D.J."/>
            <person name="Morgenstern I."/>
            <person name="Morin E."/>
            <person name="Murat C."/>
            <person name="Nagy L.G."/>
            <person name="Nolan M."/>
            <person name="Ohm R.A."/>
            <person name="Patyshakuliyeva A."/>
            <person name="Rokas A."/>
            <person name="Ruiz-Duenas F.J."/>
            <person name="Sabat G."/>
            <person name="Salamov A."/>
            <person name="Samejima M."/>
            <person name="Schmutz J."/>
            <person name="Slot J.C."/>
            <person name="St John F."/>
            <person name="Stenlid J."/>
            <person name="Sun H."/>
            <person name="Sun S."/>
            <person name="Syed K."/>
            <person name="Tsang A."/>
            <person name="Wiebenga A."/>
            <person name="Young D."/>
            <person name="Pisabarro A."/>
            <person name="Eastwood D.C."/>
            <person name="Martin F."/>
            <person name="Cullen D."/>
            <person name="Grigoriev I.V."/>
            <person name="Hibbett D.S."/>
        </authorList>
    </citation>
    <scope>NUCLEOTIDE SEQUENCE [LARGE SCALE GENOMIC DNA]</scope>
    <source>
        <strain evidence="2 3">DJM-731 SS1</strain>
    </source>
</reference>
<feature type="non-terminal residue" evidence="2">
    <location>
        <position position="192"/>
    </location>
</feature>
<dbReference type="HOGENOM" id="CLU_094640_1_0_1"/>